<organism evidence="8 9">
    <name type="scientific">Sporothrix bragantina</name>
    <dbReference type="NCBI Taxonomy" id="671064"/>
    <lineage>
        <taxon>Eukaryota</taxon>
        <taxon>Fungi</taxon>
        <taxon>Dikarya</taxon>
        <taxon>Ascomycota</taxon>
        <taxon>Pezizomycotina</taxon>
        <taxon>Sordariomycetes</taxon>
        <taxon>Sordariomycetidae</taxon>
        <taxon>Ophiostomatales</taxon>
        <taxon>Ophiostomataceae</taxon>
        <taxon>Sporothrix</taxon>
    </lineage>
</organism>
<evidence type="ECO:0000313" key="9">
    <source>
        <dbReference type="Proteomes" id="UP001642406"/>
    </source>
</evidence>
<comment type="caution">
    <text evidence="8">The sequence shown here is derived from an EMBL/GenBank/DDBJ whole genome shotgun (WGS) entry which is preliminary data.</text>
</comment>
<proteinExistence type="predicted"/>
<dbReference type="SUPFAM" id="SSF103473">
    <property type="entry name" value="MFS general substrate transporter"/>
    <property type="match status" value="1"/>
</dbReference>
<feature type="transmembrane region" description="Helical" evidence="6">
    <location>
        <begin position="509"/>
        <end position="528"/>
    </location>
</feature>
<keyword evidence="4 6" id="KW-1133">Transmembrane helix</keyword>
<keyword evidence="5 6" id="KW-0472">Membrane</keyword>
<evidence type="ECO:0000313" key="8">
    <source>
        <dbReference type="EMBL" id="CAK7235600.1"/>
    </source>
</evidence>
<dbReference type="Proteomes" id="UP001642406">
    <property type="component" value="Unassembled WGS sequence"/>
</dbReference>
<dbReference type="InterPro" id="IPR005829">
    <property type="entry name" value="Sugar_transporter_CS"/>
</dbReference>
<evidence type="ECO:0000259" key="7">
    <source>
        <dbReference type="PROSITE" id="PS50850"/>
    </source>
</evidence>
<dbReference type="EMBL" id="CAWUHC010000143">
    <property type="protein sequence ID" value="CAK7235600.1"/>
    <property type="molecule type" value="Genomic_DNA"/>
</dbReference>
<feature type="transmembrane region" description="Helical" evidence="6">
    <location>
        <begin position="248"/>
        <end position="271"/>
    </location>
</feature>
<gene>
    <name evidence="8" type="ORF">SBRCBS47491_009351</name>
</gene>
<dbReference type="InterPro" id="IPR036259">
    <property type="entry name" value="MFS_trans_sf"/>
</dbReference>
<dbReference type="Gene3D" id="1.20.1250.20">
    <property type="entry name" value="MFS general substrate transporter like domains"/>
    <property type="match status" value="1"/>
</dbReference>
<feature type="transmembrane region" description="Helical" evidence="6">
    <location>
        <begin position="88"/>
        <end position="106"/>
    </location>
</feature>
<comment type="subcellular location">
    <subcellularLocation>
        <location evidence="1">Membrane</location>
        <topology evidence="1">Multi-pass membrane protein</topology>
    </subcellularLocation>
</comment>
<feature type="transmembrane region" description="Helical" evidence="6">
    <location>
        <begin position="277"/>
        <end position="299"/>
    </location>
</feature>
<name>A0ABP0CTY9_9PEZI</name>
<evidence type="ECO:0000256" key="1">
    <source>
        <dbReference type="ARBA" id="ARBA00004141"/>
    </source>
</evidence>
<feature type="transmembrane region" description="Helical" evidence="6">
    <location>
        <begin position="320"/>
        <end position="338"/>
    </location>
</feature>
<feature type="transmembrane region" description="Helical" evidence="6">
    <location>
        <begin position="448"/>
        <end position="467"/>
    </location>
</feature>
<feature type="transmembrane region" description="Helical" evidence="6">
    <location>
        <begin position="540"/>
        <end position="559"/>
    </location>
</feature>
<dbReference type="PANTHER" id="PTHR23501">
    <property type="entry name" value="MAJOR FACILITATOR SUPERFAMILY"/>
    <property type="match status" value="1"/>
</dbReference>
<dbReference type="InterPro" id="IPR020846">
    <property type="entry name" value="MFS_dom"/>
</dbReference>
<feature type="domain" description="Major facilitator superfamily (MFS) profile" evidence="7">
    <location>
        <begin position="52"/>
        <end position="519"/>
    </location>
</feature>
<feature type="transmembrane region" description="Helical" evidence="6">
    <location>
        <begin position="144"/>
        <end position="164"/>
    </location>
</feature>
<sequence length="591" mass="63420">MASTTCEKAPPTDMQHVDSMATDTVENVDINEQIVQHLMTTGQEVGMTWHSVFAVISMMFCYNSYVMTLVIPPAILSYINTDLGPDPSYTWITVSWNLGGAIFVTVAGRLSDIFGRRYFMIAGSLLLVVGSIICATGQTIGQMIAGGAIFGAGSGLLEVVFGAVQEVVPNKYRAIFVGLFDASSIVAEIMPLVSWVIISNTNNWRICYYVMIGFQSLSFVFLFFFYHPPTFADKQALHGKSPMQLLRAFDWLGLFLFITGCTLFILGLSWGGTTHPWTSAATLAPIIIGFITIVALGFYEAYTDIKEPLFPPRLFKAVRQFTIPIIVMAVGGMQYYSSATLWTRLSQLLYASDEISKGLYAEVIPLGSVVGGILVVFSKRIGHQRWQVFFAVSLQTACIGIMSTCTLDNAPKSIVLSFFISVCATINILNCMILIGFGIIYQEDIGTAAGLAGTSRLLAGAVAVAIFSNVTNGKYASSLAPAVAANLAPFNLSAATVKQLTAAAKLGTAAAFSAIPGVTPAIEAAAVLGNKQAYLQGAHLSYEVALAFGLCGCIAALFIPSVDVRKWTAQTVAVQQADRHALEEKTGQTVV</sequence>
<keyword evidence="9" id="KW-1185">Reference proteome</keyword>
<reference evidence="8 9" key="1">
    <citation type="submission" date="2024-01" db="EMBL/GenBank/DDBJ databases">
        <authorList>
            <person name="Allen C."/>
            <person name="Tagirdzhanova G."/>
        </authorList>
    </citation>
    <scope>NUCLEOTIDE SEQUENCE [LARGE SCALE GENOMIC DNA]</scope>
</reference>
<dbReference type="PROSITE" id="PS00216">
    <property type="entry name" value="SUGAR_TRANSPORT_1"/>
    <property type="match status" value="1"/>
</dbReference>
<evidence type="ECO:0000256" key="4">
    <source>
        <dbReference type="ARBA" id="ARBA00022989"/>
    </source>
</evidence>
<dbReference type="InterPro" id="IPR010573">
    <property type="entry name" value="MFS_Str1/Tri12-like"/>
</dbReference>
<evidence type="ECO:0000256" key="3">
    <source>
        <dbReference type="ARBA" id="ARBA00022692"/>
    </source>
</evidence>
<protein>
    <recommendedName>
        <fullName evidence="7">Major facilitator superfamily (MFS) profile domain-containing protein</fullName>
    </recommendedName>
</protein>
<evidence type="ECO:0000256" key="2">
    <source>
        <dbReference type="ARBA" id="ARBA00022448"/>
    </source>
</evidence>
<dbReference type="Pfam" id="PF06609">
    <property type="entry name" value="TRI12"/>
    <property type="match status" value="1"/>
</dbReference>
<keyword evidence="2" id="KW-0813">Transport</keyword>
<feature type="transmembrane region" description="Helical" evidence="6">
    <location>
        <begin position="358"/>
        <end position="377"/>
    </location>
</feature>
<feature type="transmembrane region" description="Helical" evidence="6">
    <location>
        <begin position="416"/>
        <end position="441"/>
    </location>
</feature>
<keyword evidence="3 6" id="KW-0812">Transmembrane</keyword>
<evidence type="ECO:0000256" key="6">
    <source>
        <dbReference type="SAM" id="Phobius"/>
    </source>
</evidence>
<feature type="transmembrane region" description="Helical" evidence="6">
    <location>
        <begin position="52"/>
        <end position="76"/>
    </location>
</feature>
<dbReference type="PROSITE" id="PS50850">
    <property type="entry name" value="MFS"/>
    <property type="match status" value="1"/>
</dbReference>
<accession>A0ABP0CTY9</accession>
<feature type="transmembrane region" description="Helical" evidence="6">
    <location>
        <begin position="118"/>
        <end position="138"/>
    </location>
</feature>
<evidence type="ECO:0000256" key="5">
    <source>
        <dbReference type="ARBA" id="ARBA00023136"/>
    </source>
</evidence>
<dbReference type="PANTHER" id="PTHR23501:SF109">
    <property type="entry name" value="MAJOR FACILITATOR SUPERFAMILY (MFS) PROFILE DOMAIN-CONTAINING PROTEIN-RELATED"/>
    <property type="match status" value="1"/>
</dbReference>
<feature type="transmembrane region" description="Helical" evidence="6">
    <location>
        <begin position="209"/>
        <end position="227"/>
    </location>
</feature>
<feature type="transmembrane region" description="Helical" evidence="6">
    <location>
        <begin position="176"/>
        <end position="197"/>
    </location>
</feature>